<evidence type="ECO:0000313" key="1">
    <source>
        <dbReference type="EMBL" id="AFK34332.1"/>
    </source>
</evidence>
<organism evidence="1">
    <name type="scientific">Medicago truncatula</name>
    <name type="common">Barrel medic</name>
    <name type="synonym">Medicago tribuloides</name>
    <dbReference type="NCBI Taxonomy" id="3880"/>
    <lineage>
        <taxon>Eukaryota</taxon>
        <taxon>Viridiplantae</taxon>
        <taxon>Streptophyta</taxon>
        <taxon>Embryophyta</taxon>
        <taxon>Tracheophyta</taxon>
        <taxon>Spermatophyta</taxon>
        <taxon>Magnoliopsida</taxon>
        <taxon>eudicotyledons</taxon>
        <taxon>Gunneridae</taxon>
        <taxon>Pentapetalae</taxon>
        <taxon>rosids</taxon>
        <taxon>fabids</taxon>
        <taxon>Fabales</taxon>
        <taxon>Fabaceae</taxon>
        <taxon>Papilionoideae</taxon>
        <taxon>50 kb inversion clade</taxon>
        <taxon>NPAAA clade</taxon>
        <taxon>Hologalegina</taxon>
        <taxon>IRL clade</taxon>
        <taxon>Trifolieae</taxon>
        <taxon>Medicago</taxon>
    </lineage>
</organism>
<dbReference type="AlphaFoldDB" id="I3S240"/>
<protein>
    <submittedName>
        <fullName evidence="1">Uncharacterized protein</fullName>
    </submittedName>
</protein>
<reference evidence="1" key="1">
    <citation type="submission" date="2012-05" db="EMBL/GenBank/DDBJ databases">
        <authorList>
            <person name="Krishnakumar V."/>
            <person name="Cheung F."/>
            <person name="Xiao Y."/>
            <person name="Chan A."/>
            <person name="Moskal W.A."/>
            <person name="Town C.D."/>
        </authorList>
    </citation>
    <scope>NUCLEOTIDE SEQUENCE</scope>
</reference>
<name>I3S240_MEDTR</name>
<accession>I3S240</accession>
<dbReference type="EMBL" id="BT134537">
    <property type="protein sequence ID" value="AFK34332.1"/>
    <property type="molecule type" value="mRNA"/>
</dbReference>
<sequence length="68" mass="7978">MSQQFHLGIFKPRYITHRTIFLSTSIGLVGHRPWTPFIFTLVYFCIRIAKLNCNVTFQLIFKSNSLNT</sequence>
<proteinExistence type="evidence at transcript level"/>